<protein>
    <recommendedName>
        <fullName evidence="4">Organic solvents resistance ABC transporter permease</fullName>
    </recommendedName>
</protein>
<evidence type="ECO:0000256" key="1">
    <source>
        <dbReference type="SAM" id="Phobius"/>
    </source>
</evidence>
<comment type="caution">
    <text evidence="2">The sequence shown here is derived from an EMBL/GenBank/DDBJ whole genome shotgun (WGS) entry which is preliminary data.</text>
</comment>
<name>A0A087DC96_9BIFI</name>
<dbReference type="Proteomes" id="UP000029066">
    <property type="component" value="Unassembled WGS sequence"/>
</dbReference>
<dbReference type="InterPro" id="IPR043777">
    <property type="entry name" value="DUF5719"/>
</dbReference>
<gene>
    <name evidence="2" type="ORF">BISA_1311</name>
</gene>
<evidence type="ECO:0000313" key="3">
    <source>
        <dbReference type="Proteomes" id="UP000029066"/>
    </source>
</evidence>
<dbReference type="EMBL" id="JGZN01000006">
    <property type="protein sequence ID" value="KFI93146.1"/>
    <property type="molecule type" value="Genomic_DNA"/>
</dbReference>
<dbReference type="RefSeq" id="WP_033890363.1">
    <property type="nucleotide sequence ID" value="NZ_JDUT01000003.1"/>
</dbReference>
<dbReference type="AlphaFoldDB" id="A0A087DC96"/>
<keyword evidence="1" id="KW-0812">Transmembrane</keyword>
<keyword evidence="1" id="KW-0472">Membrane</keyword>
<evidence type="ECO:0000313" key="2">
    <source>
        <dbReference type="EMBL" id="KFI93146.1"/>
    </source>
</evidence>
<reference evidence="2 3" key="1">
    <citation type="submission" date="2014-03" db="EMBL/GenBank/DDBJ databases">
        <title>Genomics of Bifidobacteria.</title>
        <authorList>
            <person name="Ventura M."/>
            <person name="Milani C."/>
            <person name="Lugli G.A."/>
        </authorList>
    </citation>
    <scope>NUCLEOTIDE SEQUENCE [LARGE SCALE GENOMIC DNA]</scope>
    <source>
        <strain evidence="2 3">DSM 23967</strain>
    </source>
</reference>
<dbReference type="Pfam" id="PF18986">
    <property type="entry name" value="DUF5719"/>
    <property type="match status" value="1"/>
</dbReference>
<dbReference type="STRING" id="1437607.BISA_1311"/>
<dbReference type="OrthoDB" id="3240451at2"/>
<accession>A0A087DC96</accession>
<keyword evidence="1" id="KW-1133">Transmembrane helix</keyword>
<organism evidence="2 3">
    <name type="scientific">Bifidobacterium saguini DSM 23967</name>
    <dbReference type="NCBI Taxonomy" id="1437607"/>
    <lineage>
        <taxon>Bacteria</taxon>
        <taxon>Bacillati</taxon>
        <taxon>Actinomycetota</taxon>
        <taxon>Actinomycetes</taxon>
        <taxon>Bifidobacteriales</taxon>
        <taxon>Bifidobacteriaceae</taxon>
        <taxon>Bifidobacterium</taxon>
    </lineage>
</organism>
<feature type="transmembrane region" description="Helical" evidence="1">
    <location>
        <begin position="12"/>
        <end position="35"/>
    </location>
</feature>
<proteinExistence type="predicted"/>
<evidence type="ECO:0008006" key="4">
    <source>
        <dbReference type="Google" id="ProtNLM"/>
    </source>
</evidence>
<sequence>MSKHITSGSRRVTNIVLGTITTIILIAALAALFILPGPKSWVDSVAATDDAIDQTVSPTQSEMYCPAPMQLADTGTYGDSAFQATVGNLSTKARYAAFGSVYTSTVSAFVDGTSSDDVTLQDSDVTDDSDVKTGSQDLDSSRLMDTRMLQATEGTGTAGAIASWADEGDLKGVSAASCIATALSQSFLLSGSSTGTTQQLIVANPSTKPTAVDLSIWGTASSGKLALSTQSSLSVPAQGESSIDLSASVSDQNGLYVVVSSKETPIAAVVRTVVMDGLTSKGSDFALPLSSASNAAVVPSVNDSDTVSAYLFSRTDTNTELSWITEHGLVHAKDVDVSAEQVEVVDLGKAPKEALGVMSTSEDKLSFSVKATRSGESDQADFALMNAASPTKLSALVVPDDVTAVLSVVNTSNSEHTVTINAYDADGKTVNSKEITLGANAAQTIAAKDFNDGDTAATIFTMEDDSQTVGWGARLEHDNLGDGKIAGLSAISATSLMPVTSHVWARSNEAIVR</sequence>